<evidence type="ECO:0000313" key="3">
    <source>
        <dbReference type="Proteomes" id="UP000501534"/>
    </source>
</evidence>
<proteinExistence type="predicted"/>
<dbReference type="RefSeq" id="WP_171094663.1">
    <property type="nucleotide sequence ID" value="NZ_CP053069.1"/>
</dbReference>
<keyword evidence="3" id="KW-1185">Reference proteome</keyword>
<feature type="compositionally biased region" description="Basic and acidic residues" evidence="1">
    <location>
        <begin position="83"/>
        <end position="94"/>
    </location>
</feature>
<dbReference type="PROSITE" id="PS51257">
    <property type="entry name" value="PROKAR_LIPOPROTEIN"/>
    <property type="match status" value="1"/>
</dbReference>
<feature type="region of interest" description="Disordered" evidence="1">
    <location>
        <begin position="83"/>
        <end position="113"/>
    </location>
</feature>
<organism evidence="2 3">
    <name type="scientific">Usitatibacter rugosus</name>
    <dbReference type="NCBI Taxonomy" id="2732067"/>
    <lineage>
        <taxon>Bacteria</taxon>
        <taxon>Pseudomonadati</taxon>
        <taxon>Pseudomonadota</taxon>
        <taxon>Betaproteobacteria</taxon>
        <taxon>Nitrosomonadales</taxon>
        <taxon>Usitatibacteraceae</taxon>
        <taxon>Usitatibacter</taxon>
    </lineage>
</organism>
<protein>
    <recommendedName>
        <fullName evidence="4">DUF3568 family protein</fullName>
    </recommendedName>
</protein>
<dbReference type="EMBL" id="CP053069">
    <property type="protein sequence ID" value="QJR12449.1"/>
    <property type="molecule type" value="Genomic_DNA"/>
</dbReference>
<gene>
    <name evidence="2" type="ORF">DSM104443_03535</name>
</gene>
<sequence length="113" mass="12031">MNAVIRLACALAVALGLAGCYVYPYPAPVPVDPMEQPFAAATGALQDVGLTVVTADRSTGTLRGTRGNVEGIIEVRMRPDGRVGVEMKARDPDNKAPGLTDRMAEAYNRRMGR</sequence>
<accession>A0A6M4GYW0</accession>
<evidence type="ECO:0000256" key="1">
    <source>
        <dbReference type="SAM" id="MobiDB-lite"/>
    </source>
</evidence>
<evidence type="ECO:0008006" key="4">
    <source>
        <dbReference type="Google" id="ProtNLM"/>
    </source>
</evidence>
<reference evidence="2 3" key="1">
    <citation type="submission" date="2020-04" db="EMBL/GenBank/DDBJ databases">
        <title>Usitatibacter rugosus gen. nov., sp. nov. and Usitatibacter palustris sp. nov., novel members of Usitatibacteraceae fam. nov. within the order Nitrosomonadales isolated from soil.</title>
        <authorList>
            <person name="Huber K.J."/>
            <person name="Neumann-Schaal M."/>
            <person name="Geppert A."/>
            <person name="Luckner M."/>
            <person name="Wanner G."/>
            <person name="Overmann J."/>
        </authorList>
    </citation>
    <scope>NUCLEOTIDE SEQUENCE [LARGE SCALE GENOMIC DNA]</scope>
    <source>
        <strain evidence="2 3">0125_3</strain>
    </source>
</reference>
<feature type="compositionally biased region" description="Basic and acidic residues" evidence="1">
    <location>
        <begin position="102"/>
        <end position="113"/>
    </location>
</feature>
<dbReference type="KEGG" id="uru:DSM104443_03535"/>
<dbReference type="AlphaFoldDB" id="A0A6M4GYW0"/>
<name>A0A6M4GYW0_9PROT</name>
<dbReference type="Proteomes" id="UP000501534">
    <property type="component" value="Chromosome"/>
</dbReference>
<evidence type="ECO:0000313" key="2">
    <source>
        <dbReference type="EMBL" id="QJR12449.1"/>
    </source>
</evidence>